<name>A0AA88HAZ0_ARTSF</name>
<sequence length="193" mass="20669">MSLTEIPRTPSVTSSKASLLFDFDLNDPDFGSLKDLPQSCFAAHKFAEEAGLRKVKTCPVALGTLSESIENILHLGRQRSRNASSNACSTPDDANLVGNLITLEDLRTQFSSCFSCGVNWQENQMSLDCGECGGYTVDRPCPACEGKCGASWKRDATSSHCLGKASWTGECMLDSKASLSDVSSSKPPKMSGL</sequence>
<keyword evidence="2" id="KW-1185">Reference proteome</keyword>
<proteinExistence type="predicted"/>
<reference evidence="1" key="1">
    <citation type="submission" date="2023-07" db="EMBL/GenBank/DDBJ databases">
        <title>Chromosome-level genome assembly of Artemia franciscana.</title>
        <authorList>
            <person name="Jo E."/>
        </authorList>
    </citation>
    <scope>NUCLEOTIDE SEQUENCE</scope>
    <source>
        <tissue evidence="1">Whole body</tissue>
    </source>
</reference>
<dbReference type="Proteomes" id="UP001187531">
    <property type="component" value="Unassembled WGS sequence"/>
</dbReference>
<protein>
    <recommendedName>
        <fullName evidence="3">Protein pinocchio</fullName>
    </recommendedName>
</protein>
<gene>
    <name evidence="1" type="ORF">QYM36_017570</name>
</gene>
<dbReference type="AlphaFoldDB" id="A0AA88HAZ0"/>
<dbReference type="EMBL" id="JAVRJZ010000032">
    <property type="protein sequence ID" value="KAK2704120.1"/>
    <property type="molecule type" value="Genomic_DNA"/>
</dbReference>
<dbReference type="EMBL" id="JAVRJZ010000032">
    <property type="protein sequence ID" value="KAK2704122.1"/>
    <property type="molecule type" value="Genomic_DNA"/>
</dbReference>
<dbReference type="EMBL" id="JAVRJZ010000032">
    <property type="protein sequence ID" value="KAK2704121.1"/>
    <property type="molecule type" value="Genomic_DNA"/>
</dbReference>
<evidence type="ECO:0000313" key="1">
    <source>
        <dbReference type="EMBL" id="KAK2704121.1"/>
    </source>
</evidence>
<comment type="caution">
    <text evidence="1">The sequence shown here is derived from an EMBL/GenBank/DDBJ whole genome shotgun (WGS) entry which is preliminary data.</text>
</comment>
<organism evidence="1 2">
    <name type="scientific">Artemia franciscana</name>
    <name type="common">Brine shrimp</name>
    <name type="synonym">Artemia sanfranciscana</name>
    <dbReference type="NCBI Taxonomy" id="6661"/>
    <lineage>
        <taxon>Eukaryota</taxon>
        <taxon>Metazoa</taxon>
        <taxon>Ecdysozoa</taxon>
        <taxon>Arthropoda</taxon>
        <taxon>Crustacea</taxon>
        <taxon>Branchiopoda</taxon>
        <taxon>Anostraca</taxon>
        <taxon>Artemiidae</taxon>
        <taxon>Artemia</taxon>
    </lineage>
</organism>
<accession>A0AA88HAZ0</accession>
<evidence type="ECO:0000313" key="2">
    <source>
        <dbReference type="Proteomes" id="UP001187531"/>
    </source>
</evidence>
<evidence type="ECO:0008006" key="3">
    <source>
        <dbReference type="Google" id="ProtNLM"/>
    </source>
</evidence>